<organism evidence="3 4">
    <name type="scientific">Cardiocondyla obscurior</name>
    <dbReference type="NCBI Taxonomy" id="286306"/>
    <lineage>
        <taxon>Eukaryota</taxon>
        <taxon>Metazoa</taxon>
        <taxon>Ecdysozoa</taxon>
        <taxon>Arthropoda</taxon>
        <taxon>Hexapoda</taxon>
        <taxon>Insecta</taxon>
        <taxon>Pterygota</taxon>
        <taxon>Neoptera</taxon>
        <taxon>Endopterygota</taxon>
        <taxon>Hymenoptera</taxon>
        <taxon>Apocrita</taxon>
        <taxon>Aculeata</taxon>
        <taxon>Formicoidea</taxon>
        <taxon>Formicidae</taxon>
        <taxon>Myrmicinae</taxon>
        <taxon>Cardiocondyla</taxon>
    </lineage>
</organism>
<dbReference type="GO" id="GO:0016020">
    <property type="term" value="C:membrane"/>
    <property type="evidence" value="ECO:0007669"/>
    <property type="project" value="TreeGrafter"/>
</dbReference>
<gene>
    <name evidence="3" type="ORF">PUN28_016598</name>
</gene>
<dbReference type="InterPro" id="IPR012464">
    <property type="entry name" value="DUF1676"/>
</dbReference>
<feature type="transmembrane region" description="Helical" evidence="1">
    <location>
        <begin position="299"/>
        <end position="318"/>
    </location>
</feature>
<proteinExistence type="predicted"/>
<dbReference type="Proteomes" id="UP001430953">
    <property type="component" value="Unassembled WGS sequence"/>
</dbReference>
<dbReference type="PANTHER" id="PTHR21879:SF12">
    <property type="entry name" value="OSIRIS 12"/>
    <property type="match status" value="1"/>
</dbReference>
<keyword evidence="1" id="KW-0812">Transmembrane</keyword>
<feature type="transmembrane region" description="Helical" evidence="1">
    <location>
        <begin position="168"/>
        <end position="193"/>
    </location>
</feature>
<feature type="signal peptide" evidence="2">
    <location>
        <begin position="1"/>
        <end position="19"/>
    </location>
</feature>
<evidence type="ECO:0000313" key="3">
    <source>
        <dbReference type="EMBL" id="KAL0105066.1"/>
    </source>
</evidence>
<sequence>MKSELRYLCLFFLVSTSFTVIMEPKDHVTLDDGRSYGFHEAFGLCLAKKEHGTFECVNRGVLSALQSLNDKDSLEFGKVRLDRAEGYGRDLLDLDYDPKDFGNVMKAAARLMERRNVKWNLDNIYPGLQMRIGPMLNGNGILEFVLNERVASYSDRQIGAGRQLTRHVLLPFLLGFKFNLASLIPLMFGFLLIVTKKALLLTKMALFLISLLGWNTLFSGAPAAPPYSASAFNGFHAYGHETPAGAYAHYDHHFPQRPYRPLQDYSPYDQHVIREVVNVYDGSNDSEESRQNRKNFRRSPVWILRLFHLAVICNLVTAKSEYTSLFQRCTSEKNTFDCFKRRALEILDTAIQDDSVYKINDYISITKDPATAARNAGSVSENETELSLDQKLDNKFYEYLTSRSVKLTIPGNAFEGRKKKNKGFGYVIIAGAVLAGMMAQLAYGKIAFIAGTALLTAKMALVLSAIVGLKKLVSSGGGGHEVIYATASEHHGGGGGGYGGGYGGWQRAMEHSRVGEPSEASMSPIKMISKCVLLLFVCSAIIHADEDGSFLDRGYRALYRVYEECEHRNMAVSPCLKKKAIAFFERLGRIQTLPISDNIELVKVASATDDNSKSTVSDLEKTLARSSGGAMDEILNDILFERVSALMNSFNMQISLPKTNPGELKRSIEEGRGKMKKMMGMMMMGMAMKLAALVPIAIGVLFLLAGKALIISKIALVLSLIIGLKKLLSQKQGGHDHGGWQQSGGWDRSLKGAPVPSLTEAEREYAHTLAYSARQKH</sequence>
<dbReference type="EMBL" id="JADYXP020000019">
    <property type="protein sequence ID" value="KAL0105066.1"/>
    <property type="molecule type" value="Genomic_DNA"/>
</dbReference>
<feature type="transmembrane region" description="Helical" evidence="1">
    <location>
        <begin position="682"/>
        <end position="704"/>
    </location>
</feature>
<feature type="transmembrane region" description="Helical" evidence="1">
    <location>
        <begin position="424"/>
        <end position="443"/>
    </location>
</feature>
<comment type="caution">
    <text evidence="3">The sequence shown here is derived from an EMBL/GenBank/DDBJ whole genome shotgun (WGS) entry which is preliminary data.</text>
</comment>
<feature type="transmembrane region" description="Helical" evidence="1">
    <location>
        <begin position="449"/>
        <end position="469"/>
    </location>
</feature>
<evidence type="ECO:0000313" key="4">
    <source>
        <dbReference type="Proteomes" id="UP001430953"/>
    </source>
</evidence>
<accession>A0AAW2EMV8</accession>
<keyword evidence="1" id="KW-0472">Membrane</keyword>
<keyword evidence="2" id="KW-0732">Signal</keyword>
<dbReference type="PANTHER" id="PTHR21879">
    <property type="entry name" value="FI03362P-RELATED-RELATED"/>
    <property type="match status" value="1"/>
</dbReference>
<evidence type="ECO:0000256" key="1">
    <source>
        <dbReference type="SAM" id="Phobius"/>
    </source>
</evidence>
<dbReference type="AlphaFoldDB" id="A0AAW2EMV8"/>
<feature type="chain" id="PRO_5043845048" evidence="2">
    <location>
        <begin position="20"/>
        <end position="777"/>
    </location>
</feature>
<feature type="transmembrane region" description="Helical" evidence="1">
    <location>
        <begin position="205"/>
        <end position="224"/>
    </location>
</feature>
<keyword evidence="1" id="KW-1133">Transmembrane helix</keyword>
<evidence type="ECO:0000256" key="2">
    <source>
        <dbReference type="SAM" id="SignalP"/>
    </source>
</evidence>
<dbReference type="Pfam" id="PF07898">
    <property type="entry name" value="DUF1676"/>
    <property type="match status" value="3"/>
</dbReference>
<reference evidence="3 4" key="1">
    <citation type="submission" date="2023-03" db="EMBL/GenBank/DDBJ databases">
        <title>High recombination rates correlate with genetic variation in Cardiocondyla obscurior ants.</title>
        <authorList>
            <person name="Errbii M."/>
        </authorList>
    </citation>
    <scope>NUCLEOTIDE SEQUENCE [LARGE SCALE GENOMIC DNA]</scope>
    <source>
        <strain evidence="3">Alpha-2009</strain>
        <tissue evidence="3">Whole body</tissue>
    </source>
</reference>
<name>A0AAW2EMV8_9HYME</name>
<keyword evidence="4" id="KW-1185">Reference proteome</keyword>
<protein>
    <submittedName>
        <fullName evidence="3">Uncharacterized protein</fullName>
    </submittedName>
</protein>